<dbReference type="InterPro" id="IPR027475">
    <property type="entry name" value="Asparaginase/glutaminase_AS2"/>
</dbReference>
<dbReference type="PROSITE" id="PS51732">
    <property type="entry name" value="ASN_GLN_ASE_3"/>
    <property type="match status" value="1"/>
</dbReference>
<proteinExistence type="inferred from homology"/>
<dbReference type="PANTHER" id="PTHR11707:SF28">
    <property type="entry name" value="60 KDA LYSOPHOSPHOLIPASE"/>
    <property type="match status" value="1"/>
</dbReference>
<dbReference type="PROSITE" id="PS00144">
    <property type="entry name" value="ASN_GLN_ASE_1"/>
    <property type="match status" value="1"/>
</dbReference>
<dbReference type="InterPro" id="IPR006034">
    <property type="entry name" value="Asparaginase/glutaminase-like"/>
</dbReference>
<protein>
    <recommendedName>
        <fullName evidence="2">L-asparaginase N-terminal domain-containing protein</fullName>
    </recommendedName>
</protein>
<gene>
    <name evidence="3" type="ORF">METZ01_LOCUS387650</name>
</gene>
<dbReference type="InterPro" id="IPR036152">
    <property type="entry name" value="Asp/glu_Ase-like_sf"/>
</dbReference>
<organism evidence="3">
    <name type="scientific">marine metagenome</name>
    <dbReference type="NCBI Taxonomy" id="408172"/>
    <lineage>
        <taxon>unclassified sequences</taxon>
        <taxon>metagenomes</taxon>
        <taxon>ecological metagenomes</taxon>
    </lineage>
</organism>
<dbReference type="SMART" id="SM00870">
    <property type="entry name" value="Asparaginase"/>
    <property type="match status" value="1"/>
</dbReference>
<dbReference type="InterPro" id="IPR037152">
    <property type="entry name" value="L-asparaginase_N_sf"/>
</dbReference>
<sequence length="254" mass="26591">MTGKPTIHVIGTGGTISGAGSSATAAAYESGQVEASELVAEVEGLSQVPSIETENLFATGSENLGPVQWRILAQRIEELTKSTDVDGVVVTHGTDTLEEASFFLDLVCQPSKPVVLTAAMRPATALSADGPANLFQAILASASPQLKRHGILVVMNGTVIPGWQAIKTDSTALESFCAYPGGIIGRISGERLIVRGESCLSPLSGRFHDHLNKDGKLPLVGVFFLRGGYEEGILDDWIKKDCRGLVIAGFGAGT</sequence>
<dbReference type="GO" id="GO:0006528">
    <property type="term" value="P:asparagine metabolic process"/>
    <property type="evidence" value="ECO:0007669"/>
    <property type="project" value="InterPro"/>
</dbReference>
<dbReference type="PROSITE" id="PS00917">
    <property type="entry name" value="ASN_GLN_ASE_2"/>
    <property type="match status" value="1"/>
</dbReference>
<dbReference type="PRINTS" id="PR00139">
    <property type="entry name" value="ASNGLNASE"/>
</dbReference>
<dbReference type="GO" id="GO:0004067">
    <property type="term" value="F:asparaginase activity"/>
    <property type="evidence" value="ECO:0007669"/>
    <property type="project" value="InterPro"/>
</dbReference>
<dbReference type="SUPFAM" id="SSF53774">
    <property type="entry name" value="Glutaminase/Asparaginase"/>
    <property type="match status" value="1"/>
</dbReference>
<evidence type="ECO:0000313" key="3">
    <source>
        <dbReference type="EMBL" id="SVD34796.1"/>
    </source>
</evidence>
<reference evidence="3" key="1">
    <citation type="submission" date="2018-05" db="EMBL/GenBank/DDBJ databases">
        <authorList>
            <person name="Lanie J.A."/>
            <person name="Ng W.-L."/>
            <person name="Kazmierczak K.M."/>
            <person name="Andrzejewski T.M."/>
            <person name="Davidsen T.M."/>
            <person name="Wayne K.J."/>
            <person name="Tettelin H."/>
            <person name="Glass J.I."/>
            <person name="Rusch D."/>
            <person name="Podicherti R."/>
            <person name="Tsui H.-C.T."/>
            <person name="Winkler M.E."/>
        </authorList>
    </citation>
    <scope>NUCLEOTIDE SEQUENCE</scope>
</reference>
<dbReference type="Gene3D" id="3.40.50.1170">
    <property type="entry name" value="L-asparaginase, N-terminal domain"/>
    <property type="match status" value="1"/>
</dbReference>
<evidence type="ECO:0000259" key="2">
    <source>
        <dbReference type="Pfam" id="PF00710"/>
    </source>
</evidence>
<dbReference type="FunFam" id="3.40.50.1170:FF:000001">
    <property type="entry name" value="L-asparaginase 2"/>
    <property type="match status" value="1"/>
</dbReference>
<accession>A0A382UKI9</accession>
<evidence type="ECO:0000256" key="1">
    <source>
        <dbReference type="ARBA" id="ARBA00010518"/>
    </source>
</evidence>
<dbReference type="EMBL" id="UINC01144959">
    <property type="protein sequence ID" value="SVD34796.1"/>
    <property type="molecule type" value="Genomic_DNA"/>
</dbReference>
<dbReference type="PANTHER" id="PTHR11707">
    <property type="entry name" value="L-ASPARAGINASE"/>
    <property type="match status" value="1"/>
</dbReference>
<feature type="non-terminal residue" evidence="3">
    <location>
        <position position="254"/>
    </location>
</feature>
<dbReference type="PIRSF" id="PIRSF500176">
    <property type="entry name" value="L_ASNase"/>
    <property type="match status" value="1"/>
</dbReference>
<dbReference type="PIRSF" id="PIRSF001220">
    <property type="entry name" value="L-ASNase_gatD"/>
    <property type="match status" value="1"/>
</dbReference>
<dbReference type="AlphaFoldDB" id="A0A382UKI9"/>
<dbReference type="InterPro" id="IPR020827">
    <property type="entry name" value="Asparaginase/glutaminase_AS1"/>
</dbReference>
<dbReference type="InterPro" id="IPR027474">
    <property type="entry name" value="L-asparaginase_N"/>
</dbReference>
<feature type="domain" description="L-asparaginase N-terminal" evidence="2">
    <location>
        <begin position="7"/>
        <end position="195"/>
    </location>
</feature>
<comment type="similarity">
    <text evidence="1">Belongs to the asparaginase 1 family.</text>
</comment>
<dbReference type="CDD" id="cd08964">
    <property type="entry name" value="L-asparaginase_II"/>
    <property type="match status" value="1"/>
</dbReference>
<dbReference type="InterPro" id="IPR004550">
    <property type="entry name" value="AsnASE_II"/>
</dbReference>
<name>A0A382UKI9_9ZZZZ</name>
<dbReference type="SFLD" id="SFLDS00057">
    <property type="entry name" value="Glutaminase/Asparaginase"/>
    <property type="match status" value="1"/>
</dbReference>
<dbReference type="Pfam" id="PF00710">
    <property type="entry name" value="Asparaginase"/>
    <property type="match status" value="1"/>
</dbReference>